<dbReference type="InterPro" id="IPR005123">
    <property type="entry name" value="Oxoglu/Fe-dep_dioxygenase_dom"/>
</dbReference>
<dbReference type="PANTHER" id="PTHR41536">
    <property type="entry name" value="PKHD-TYPE HYDROXYLASE YBIX"/>
    <property type="match status" value="1"/>
</dbReference>
<keyword evidence="2" id="KW-0479">Metal-binding</keyword>
<comment type="cofactor">
    <cofactor evidence="1">
        <name>L-ascorbate</name>
        <dbReference type="ChEBI" id="CHEBI:38290"/>
    </cofactor>
</comment>
<evidence type="ECO:0000256" key="4">
    <source>
        <dbReference type="ARBA" id="ARBA00022964"/>
    </source>
</evidence>
<dbReference type="NCBIfam" id="NF003975">
    <property type="entry name" value="PRK05467.1-4"/>
    <property type="match status" value="1"/>
</dbReference>
<evidence type="ECO:0000256" key="3">
    <source>
        <dbReference type="ARBA" id="ARBA00022896"/>
    </source>
</evidence>
<keyword evidence="6" id="KW-0408">Iron</keyword>
<evidence type="ECO:0000256" key="5">
    <source>
        <dbReference type="ARBA" id="ARBA00023002"/>
    </source>
</evidence>
<dbReference type="InterPro" id="IPR041097">
    <property type="entry name" value="PKHD_C"/>
</dbReference>
<dbReference type="Pfam" id="PF13640">
    <property type="entry name" value="2OG-FeII_Oxy_3"/>
    <property type="match status" value="1"/>
</dbReference>
<feature type="domain" description="Fe2OG dioxygenase" evidence="7">
    <location>
        <begin position="78"/>
        <end position="178"/>
    </location>
</feature>
<keyword evidence="3" id="KW-0847">Vitamin C</keyword>
<reference evidence="8 9" key="1">
    <citation type="submission" date="2014-01" db="EMBL/GenBank/DDBJ databases">
        <title>Development of a Comparative Genomic Fingerprinting Assay for High Resolution Genotyping of Arcobacter butzleri.</title>
        <authorList>
            <person name="Webb A.L."/>
            <person name="Inglis G.D."/>
            <person name="Kruczkiewicz P."/>
            <person name="Selinger L.B."/>
            <person name="Taboada E.N."/>
        </authorList>
    </citation>
    <scope>NUCLEOTIDE SEQUENCE [LARGE SCALE GENOMIC DNA]</scope>
    <source>
        <strain evidence="8 9">L348</strain>
    </source>
</reference>
<dbReference type="PROSITE" id="PS51471">
    <property type="entry name" value="FE2OG_OXY"/>
    <property type="match status" value="1"/>
</dbReference>
<sequence length="226" mass="25929">MILHIPEVLNYEQLTECRNLLNKANWIDGKITAGNQAINAKNNFQLAESDPLTNYLRDIIKTALNSNPLFISAALPKHIISPFFNKYENGGNYGNHVDNSILFDMNEKKAFRTDISCSLFFTDPEEYEGGEMVIEDTFGTHEVKLPAGDLILYPSTSLHRVEPVTKGVRMVSFMWIQSMIRSAWKRSILFELDNTIQSLRANYGEIEETLNLSIHYHKLIQEWSEL</sequence>
<evidence type="ECO:0000259" key="7">
    <source>
        <dbReference type="PROSITE" id="PS51471"/>
    </source>
</evidence>
<dbReference type="Pfam" id="PF18331">
    <property type="entry name" value="PKHD_C"/>
    <property type="match status" value="1"/>
</dbReference>
<keyword evidence="5" id="KW-0560">Oxidoreductase</keyword>
<dbReference type="PATRIC" id="fig|1447256.3.peg.996"/>
<dbReference type="GO" id="GO:0016706">
    <property type="term" value="F:2-oxoglutarate-dependent dioxygenase activity"/>
    <property type="evidence" value="ECO:0007669"/>
    <property type="project" value="InterPro"/>
</dbReference>
<dbReference type="AlphaFoldDB" id="A0A0G9K9J5"/>
<dbReference type="GO" id="GO:0031418">
    <property type="term" value="F:L-ascorbic acid binding"/>
    <property type="evidence" value="ECO:0007669"/>
    <property type="project" value="UniProtKB-KW"/>
</dbReference>
<dbReference type="GO" id="GO:0006879">
    <property type="term" value="P:intracellular iron ion homeostasis"/>
    <property type="evidence" value="ECO:0007669"/>
    <property type="project" value="TreeGrafter"/>
</dbReference>
<dbReference type="InterPro" id="IPR044862">
    <property type="entry name" value="Pro_4_hyd_alph_FE2OG_OXY"/>
</dbReference>
<dbReference type="RefSeq" id="WP_046996564.1">
    <property type="nucleotide sequence ID" value="NZ_JAIQ01000079.1"/>
</dbReference>
<evidence type="ECO:0000313" key="9">
    <source>
        <dbReference type="Proteomes" id="UP000035514"/>
    </source>
</evidence>
<gene>
    <name evidence="8" type="ORF">AA20_05120</name>
</gene>
<comment type="caution">
    <text evidence="8">The sequence shown here is derived from an EMBL/GenBank/DDBJ whole genome shotgun (WGS) entry which is preliminary data.</text>
</comment>
<name>A0A0G9K9J5_9BACT</name>
<dbReference type="EMBL" id="JAIQ01000079">
    <property type="protein sequence ID" value="KLE00903.1"/>
    <property type="molecule type" value="Genomic_DNA"/>
</dbReference>
<evidence type="ECO:0000256" key="1">
    <source>
        <dbReference type="ARBA" id="ARBA00001961"/>
    </source>
</evidence>
<organism evidence="8 9">
    <name type="scientific">Aliarcobacter butzleri L348</name>
    <dbReference type="NCBI Taxonomy" id="1447256"/>
    <lineage>
        <taxon>Bacteria</taxon>
        <taxon>Pseudomonadati</taxon>
        <taxon>Campylobacterota</taxon>
        <taxon>Epsilonproteobacteria</taxon>
        <taxon>Campylobacterales</taxon>
        <taxon>Arcobacteraceae</taxon>
        <taxon>Aliarcobacter</taxon>
    </lineage>
</organism>
<evidence type="ECO:0000256" key="6">
    <source>
        <dbReference type="ARBA" id="ARBA00023004"/>
    </source>
</evidence>
<accession>A0A0G9K9J5</accession>
<dbReference type="GO" id="GO:0005506">
    <property type="term" value="F:iron ion binding"/>
    <property type="evidence" value="ECO:0007669"/>
    <property type="project" value="InterPro"/>
</dbReference>
<dbReference type="Proteomes" id="UP000035514">
    <property type="component" value="Unassembled WGS sequence"/>
</dbReference>
<dbReference type="SUPFAM" id="SSF51197">
    <property type="entry name" value="Clavaminate synthase-like"/>
    <property type="match status" value="1"/>
</dbReference>
<dbReference type="PANTHER" id="PTHR41536:SF1">
    <property type="entry name" value="PKHD-TYPE HYDROXYLASE YBIX"/>
    <property type="match status" value="1"/>
</dbReference>
<keyword evidence="4" id="KW-0223">Dioxygenase</keyword>
<evidence type="ECO:0000256" key="2">
    <source>
        <dbReference type="ARBA" id="ARBA00022723"/>
    </source>
</evidence>
<dbReference type="HAMAP" id="MF_00657">
    <property type="entry name" value="Hydroxyl_YbiX"/>
    <property type="match status" value="1"/>
</dbReference>
<evidence type="ECO:0000313" key="8">
    <source>
        <dbReference type="EMBL" id="KLE00903.1"/>
    </source>
</evidence>
<dbReference type="NCBIfam" id="NF003974">
    <property type="entry name" value="PRK05467.1-3"/>
    <property type="match status" value="1"/>
</dbReference>
<dbReference type="InterPro" id="IPR006620">
    <property type="entry name" value="Pro_4_hyd_alph"/>
</dbReference>
<proteinExistence type="inferred from homology"/>
<protein>
    <submittedName>
        <fullName evidence="8">Hydroxylase</fullName>
    </submittedName>
</protein>
<dbReference type="GO" id="GO:0006974">
    <property type="term" value="P:DNA damage response"/>
    <property type="evidence" value="ECO:0007669"/>
    <property type="project" value="TreeGrafter"/>
</dbReference>
<dbReference type="Gene3D" id="2.60.120.620">
    <property type="entry name" value="q2cbj1_9rhob like domain"/>
    <property type="match status" value="1"/>
</dbReference>
<dbReference type="InterPro" id="IPR023550">
    <property type="entry name" value="PKHD_hydroxylase"/>
</dbReference>
<dbReference type="SMART" id="SM00702">
    <property type="entry name" value="P4Hc"/>
    <property type="match status" value="1"/>
</dbReference>
<dbReference type="Gene3D" id="4.10.860.20">
    <property type="entry name" value="Rabenosyn, Rab binding domain"/>
    <property type="match status" value="1"/>
</dbReference>